<evidence type="ECO:0000256" key="2">
    <source>
        <dbReference type="ARBA" id="ARBA00004123"/>
    </source>
</evidence>
<dbReference type="GO" id="GO:0006351">
    <property type="term" value="P:DNA-templated transcription"/>
    <property type="evidence" value="ECO:0007669"/>
    <property type="project" value="InterPro"/>
</dbReference>
<dbReference type="GO" id="GO:0006357">
    <property type="term" value="P:regulation of transcription by RNA polymerase II"/>
    <property type="evidence" value="ECO:0007669"/>
    <property type="project" value="TreeGrafter"/>
</dbReference>
<feature type="compositionally biased region" description="Basic residues" evidence="6">
    <location>
        <begin position="171"/>
        <end position="180"/>
    </location>
</feature>
<evidence type="ECO:0000256" key="6">
    <source>
        <dbReference type="SAM" id="MobiDB-lite"/>
    </source>
</evidence>
<dbReference type="Pfam" id="PF04617">
    <property type="entry name" value="Hox9_act"/>
    <property type="match status" value="1"/>
</dbReference>
<comment type="function">
    <text evidence="1">Sequence-specific transcription factor which is part of a developmental regulatory system that provides cells with specific positional identities on the anterior-posterior axis.</text>
</comment>
<proteinExistence type="predicted"/>
<dbReference type="OrthoDB" id="6159439at2759"/>
<dbReference type="InterPro" id="IPR006711">
    <property type="entry name" value="Hox9_activation_N"/>
</dbReference>
<dbReference type="AlphaFoldDB" id="A0A9Q0YAH5"/>
<reference evidence="8" key="1">
    <citation type="journal article" date="2023" name="DNA Res.">
        <title>Chromosome-level genome assembly of Phrynocephalus forsythii using third-generation DNA sequencing and Hi-C analysis.</title>
        <authorList>
            <person name="Qi Y."/>
            <person name="Zhao W."/>
            <person name="Zhao Y."/>
            <person name="Niu C."/>
            <person name="Cao S."/>
            <person name="Zhang Y."/>
        </authorList>
    </citation>
    <scope>NUCLEOTIDE SEQUENCE</scope>
    <source>
        <tissue evidence="8">Muscle</tissue>
    </source>
</reference>
<evidence type="ECO:0000256" key="5">
    <source>
        <dbReference type="ARBA" id="ARBA00023163"/>
    </source>
</evidence>
<comment type="subcellular location">
    <subcellularLocation>
        <location evidence="2">Nucleus</location>
    </subcellularLocation>
</comment>
<keyword evidence="4" id="KW-0805">Transcription regulation</keyword>
<dbReference type="InterPro" id="IPR017112">
    <property type="entry name" value="HXA9/HXB9/HXC9"/>
</dbReference>
<accession>A0A9Q0YAH5</accession>
<dbReference type="GO" id="GO:0009954">
    <property type="term" value="P:proximal/distal pattern formation"/>
    <property type="evidence" value="ECO:0007669"/>
    <property type="project" value="TreeGrafter"/>
</dbReference>
<dbReference type="GO" id="GO:0048704">
    <property type="term" value="P:embryonic skeletal system morphogenesis"/>
    <property type="evidence" value="ECO:0007669"/>
    <property type="project" value="TreeGrafter"/>
</dbReference>
<gene>
    <name evidence="8" type="ORF">JRQ81_001561</name>
</gene>
<keyword evidence="3" id="KW-0217">Developmental protein</keyword>
<dbReference type="PANTHER" id="PTHR45970">
    <property type="entry name" value="AGAP004664-PA"/>
    <property type="match status" value="1"/>
</dbReference>
<feature type="region of interest" description="Disordered" evidence="6">
    <location>
        <begin position="137"/>
        <end position="189"/>
    </location>
</feature>
<dbReference type="PANTHER" id="PTHR45970:SF4">
    <property type="entry name" value="HOMEOBOX PROTEIN HOX-D9"/>
    <property type="match status" value="1"/>
</dbReference>
<keyword evidence="5" id="KW-0804">Transcription</keyword>
<dbReference type="GO" id="GO:0003700">
    <property type="term" value="F:DNA-binding transcription factor activity"/>
    <property type="evidence" value="ECO:0007669"/>
    <property type="project" value="TreeGrafter"/>
</dbReference>
<feature type="compositionally biased region" description="Gly residues" evidence="6">
    <location>
        <begin position="36"/>
        <end position="45"/>
    </location>
</feature>
<dbReference type="GO" id="GO:0005634">
    <property type="term" value="C:nucleus"/>
    <property type="evidence" value="ECO:0007669"/>
    <property type="project" value="UniProtKB-SubCell"/>
</dbReference>
<evidence type="ECO:0000256" key="1">
    <source>
        <dbReference type="ARBA" id="ARBA00003263"/>
    </source>
</evidence>
<evidence type="ECO:0000259" key="7">
    <source>
        <dbReference type="Pfam" id="PF04617"/>
    </source>
</evidence>
<dbReference type="EMBL" id="JAPFRF010000001">
    <property type="protein sequence ID" value="KAJ7345611.1"/>
    <property type="molecule type" value="Genomic_DNA"/>
</dbReference>
<evidence type="ECO:0000256" key="4">
    <source>
        <dbReference type="ARBA" id="ARBA00023015"/>
    </source>
</evidence>
<feature type="domain" description="Hox9 N-terminal activation" evidence="7">
    <location>
        <begin position="11"/>
        <end position="146"/>
    </location>
</feature>
<evidence type="ECO:0000256" key="3">
    <source>
        <dbReference type="ARBA" id="ARBA00022473"/>
    </source>
</evidence>
<name>A0A9Q0YAH5_9SAUR</name>
<evidence type="ECO:0000313" key="8">
    <source>
        <dbReference type="EMBL" id="KAJ7345611.1"/>
    </source>
</evidence>
<keyword evidence="9" id="KW-1185">Reference proteome</keyword>
<organism evidence="8 9">
    <name type="scientific">Phrynocephalus forsythii</name>
    <dbReference type="NCBI Taxonomy" id="171643"/>
    <lineage>
        <taxon>Eukaryota</taxon>
        <taxon>Metazoa</taxon>
        <taxon>Chordata</taxon>
        <taxon>Craniata</taxon>
        <taxon>Vertebrata</taxon>
        <taxon>Euteleostomi</taxon>
        <taxon>Lepidosauria</taxon>
        <taxon>Squamata</taxon>
        <taxon>Bifurcata</taxon>
        <taxon>Unidentata</taxon>
        <taxon>Episquamata</taxon>
        <taxon>Toxicofera</taxon>
        <taxon>Iguania</taxon>
        <taxon>Acrodonta</taxon>
        <taxon>Agamidae</taxon>
        <taxon>Agaminae</taxon>
        <taxon>Phrynocephalus</taxon>
    </lineage>
</organism>
<sequence length="189" mass="19456">MPCYGGSLQKMSSSGALSNYYVDSLIGHDSEELYGGGGGGGGGAGRFLQGGHHHATPRPSPSGVGAEGSDFASCSFAPKSAAVFSASWSAVHPQPSASMTGIYHPYMPQPHLGGAGENGGGGGGGGGRYVRSWIEPFASFPSSPSSSGGGGGGGRHQRPRFRGCRLWGGHPRARQRRSRLLQRQSLRDR</sequence>
<protein>
    <recommendedName>
        <fullName evidence="7">Hox9 N-terminal activation domain-containing protein</fullName>
    </recommendedName>
</protein>
<comment type="caution">
    <text evidence="8">The sequence shown here is derived from an EMBL/GenBank/DDBJ whole genome shotgun (WGS) entry which is preliminary data.</text>
</comment>
<evidence type="ECO:0000313" key="9">
    <source>
        <dbReference type="Proteomes" id="UP001142489"/>
    </source>
</evidence>
<dbReference type="GO" id="GO:0000978">
    <property type="term" value="F:RNA polymerase II cis-regulatory region sequence-specific DNA binding"/>
    <property type="evidence" value="ECO:0007669"/>
    <property type="project" value="TreeGrafter"/>
</dbReference>
<feature type="region of interest" description="Disordered" evidence="6">
    <location>
        <begin position="36"/>
        <end position="69"/>
    </location>
</feature>
<dbReference type="GO" id="GO:0009952">
    <property type="term" value="P:anterior/posterior pattern specification"/>
    <property type="evidence" value="ECO:0007669"/>
    <property type="project" value="TreeGrafter"/>
</dbReference>
<dbReference type="Proteomes" id="UP001142489">
    <property type="component" value="Unassembled WGS sequence"/>
</dbReference>